<feature type="region of interest" description="Disordered" evidence="1">
    <location>
        <begin position="1"/>
        <end position="67"/>
    </location>
</feature>
<dbReference type="Proteomes" id="UP000310687">
    <property type="component" value="Unassembled WGS sequence"/>
</dbReference>
<dbReference type="Proteomes" id="UP000308014">
    <property type="component" value="Unassembled WGS sequence"/>
</dbReference>
<evidence type="ECO:0000313" key="3">
    <source>
        <dbReference type="EMBL" id="THW38253.1"/>
    </source>
</evidence>
<dbReference type="Proteomes" id="UP000310374">
    <property type="component" value="Unassembled WGS sequence"/>
</dbReference>
<comment type="caution">
    <text evidence="3">The sequence shown here is derived from an EMBL/GenBank/DDBJ whole genome shotgun (WGS) entry which is preliminary data.</text>
</comment>
<protein>
    <recommendedName>
        <fullName evidence="8">Cysteine-rich transmembrane CYSTM domain-containing protein</fullName>
    </recommendedName>
</protein>
<evidence type="ECO:0000313" key="6">
    <source>
        <dbReference type="Proteomes" id="UP000310374"/>
    </source>
</evidence>
<reference evidence="5 6" key="1">
    <citation type="submission" date="2018-10" db="EMBL/GenBank/DDBJ databases">
        <title>Fifty Aureobasidium pullulans genomes reveal a recombining polyextremotolerant generalist.</title>
        <authorList>
            <person name="Gostincar C."/>
            <person name="Turk M."/>
            <person name="Zajc J."/>
            <person name="Gunde-Cimerman N."/>
        </authorList>
    </citation>
    <scope>NUCLEOTIDE SEQUENCE [LARGE SCALE GENOMIC DNA]</scope>
    <source>
        <strain evidence="4 6">EXF-10081</strain>
        <strain evidence="3 7">EXF-11013</strain>
        <strain evidence="2 5">EXF-11318</strain>
    </source>
</reference>
<sequence length="67" mass="7608">MSNYYPQQPQQAYYGPPQGQYGPPQGQYGGPPQGQYYPPQQQMGYQQGPPPMQQAPQKKDRGCLMSW</sequence>
<organism evidence="3 7">
    <name type="scientific">Aureobasidium pullulans</name>
    <name type="common">Black yeast</name>
    <name type="synonym">Pullularia pullulans</name>
    <dbReference type="NCBI Taxonomy" id="5580"/>
    <lineage>
        <taxon>Eukaryota</taxon>
        <taxon>Fungi</taxon>
        <taxon>Dikarya</taxon>
        <taxon>Ascomycota</taxon>
        <taxon>Pezizomycotina</taxon>
        <taxon>Dothideomycetes</taxon>
        <taxon>Dothideomycetidae</taxon>
        <taxon>Dothideales</taxon>
        <taxon>Saccotheciaceae</taxon>
        <taxon>Aureobasidium</taxon>
    </lineage>
</organism>
<name>A0A4S9C359_AURPU</name>
<dbReference type="EMBL" id="QZAT01000100">
    <property type="protein sequence ID" value="THX25358.1"/>
    <property type="molecule type" value="Genomic_DNA"/>
</dbReference>
<gene>
    <name evidence="4" type="ORF">D6D12_06981</name>
    <name evidence="3" type="ORF">D6D22_06835</name>
    <name evidence="2" type="ORF">D6D24_08579</name>
</gene>
<evidence type="ECO:0000313" key="4">
    <source>
        <dbReference type="EMBL" id="THX25358.1"/>
    </source>
</evidence>
<feature type="compositionally biased region" description="Low complexity" evidence="1">
    <location>
        <begin position="1"/>
        <end position="26"/>
    </location>
</feature>
<dbReference type="AlphaFoldDB" id="A0A4S9C359"/>
<evidence type="ECO:0000313" key="2">
    <source>
        <dbReference type="EMBL" id="THW09195.1"/>
    </source>
</evidence>
<evidence type="ECO:0000313" key="7">
    <source>
        <dbReference type="Proteomes" id="UP000310687"/>
    </source>
</evidence>
<evidence type="ECO:0008006" key="8">
    <source>
        <dbReference type="Google" id="ProtNLM"/>
    </source>
</evidence>
<dbReference type="EMBL" id="QZAJ01000504">
    <property type="protein sequence ID" value="THW09195.1"/>
    <property type="molecule type" value="Genomic_DNA"/>
</dbReference>
<proteinExistence type="predicted"/>
<feature type="compositionally biased region" description="Low complexity" evidence="1">
    <location>
        <begin position="33"/>
        <end position="47"/>
    </location>
</feature>
<dbReference type="EMBL" id="QZAL01000108">
    <property type="protein sequence ID" value="THW38253.1"/>
    <property type="molecule type" value="Genomic_DNA"/>
</dbReference>
<evidence type="ECO:0000313" key="5">
    <source>
        <dbReference type="Proteomes" id="UP000308014"/>
    </source>
</evidence>
<feature type="compositionally biased region" description="Basic and acidic residues" evidence="1">
    <location>
        <begin position="57"/>
        <end position="67"/>
    </location>
</feature>
<evidence type="ECO:0000256" key="1">
    <source>
        <dbReference type="SAM" id="MobiDB-lite"/>
    </source>
</evidence>
<accession>A0A4S9C359</accession>